<accession>A0A0L0D4R0</accession>
<reference evidence="1 2" key="1">
    <citation type="submission" date="2010-05" db="EMBL/GenBank/DDBJ databases">
        <title>The Genome Sequence of Thecamonas trahens ATCC 50062.</title>
        <authorList>
            <consortium name="The Broad Institute Genome Sequencing Platform"/>
            <person name="Russ C."/>
            <person name="Cuomo C."/>
            <person name="Shea T."/>
            <person name="Young S.K."/>
            <person name="Zeng Q."/>
            <person name="Koehrsen M."/>
            <person name="Haas B."/>
            <person name="Borodovsky M."/>
            <person name="Guigo R."/>
            <person name="Alvarado L."/>
            <person name="Berlin A."/>
            <person name="Bochicchio J."/>
            <person name="Borenstein D."/>
            <person name="Chapman S."/>
            <person name="Chen Z."/>
            <person name="Freedman E."/>
            <person name="Gellesch M."/>
            <person name="Goldberg J."/>
            <person name="Griggs A."/>
            <person name="Gujja S."/>
            <person name="Heilman E."/>
            <person name="Heiman D."/>
            <person name="Hepburn T."/>
            <person name="Howarth C."/>
            <person name="Jen D."/>
            <person name="Larson L."/>
            <person name="Mehta T."/>
            <person name="Park D."/>
            <person name="Pearson M."/>
            <person name="Roberts A."/>
            <person name="Saif S."/>
            <person name="Shenoy N."/>
            <person name="Sisk P."/>
            <person name="Stolte C."/>
            <person name="Sykes S."/>
            <person name="Thomson T."/>
            <person name="Walk T."/>
            <person name="White J."/>
            <person name="Yandava C."/>
            <person name="Burger G."/>
            <person name="Gray M.W."/>
            <person name="Holland P.W.H."/>
            <person name="King N."/>
            <person name="Lang F.B.F."/>
            <person name="Roger A.J."/>
            <person name="Ruiz-Trillo I."/>
            <person name="Lander E."/>
            <person name="Nusbaum C."/>
        </authorList>
    </citation>
    <scope>NUCLEOTIDE SEQUENCE [LARGE SCALE GENOMIC DNA]</scope>
    <source>
        <strain evidence="1 2">ATCC 50062</strain>
    </source>
</reference>
<protein>
    <submittedName>
        <fullName evidence="1">Uncharacterized protein</fullName>
    </submittedName>
</protein>
<keyword evidence="2" id="KW-1185">Reference proteome</keyword>
<sequence length="551" mass="58311">MTTCGFVQESRYAHPDLCHEDVLETESPFATVVAAGTAVYSFLVVGDQNAGKSTFLHAWSASADKAFLSLTSWLPFLSASFVNSRVLSSAGPRSSLGPGDQPPFLDTDLGRASLLVTLETFAFFVAEFGLDPALVTDLDAADRYVAIQFVEIGGDHLDRIMTSDDELAAAPEPGLLELVATSRAMLSSVASAVYFVNGAEWAESPDAAAAALRSRLQYLDGLYAGHEAALELMICITRVELGSDAASQVRDQVVELVAGDDAAPRGGLAFGPLWLCAHIDAGGDLVPDQIMLTLSRLFRAATFAPPDSAVAVGSLDGVTARCLAQCYKDTVAAAAGENGDGFWPFLDRDSFDDWMDDRPVGELPPPLLLQSFDRVFERLAADARVAVIESCDGLGSLSVAVAGHGHWASPLCDRRPGAGLAGRFPLYAPLMEQFEFFMERNLPPQFWYTAPGAKPSQSETAASAPALVAAGLRTRIIDALTAALAPSTHHARLFVWLLEDYALLAAHANAAAIGPLSLPVTVCHVGAVLEAAGLVADDGSRLLCVELDVEE</sequence>
<name>A0A0L0D4R0_THETB</name>
<dbReference type="GeneID" id="25563359"/>
<dbReference type="RefSeq" id="XP_013759690.1">
    <property type="nucleotide sequence ID" value="XM_013904236.1"/>
</dbReference>
<dbReference type="eggNOG" id="ENOG502S82U">
    <property type="taxonomic scope" value="Eukaryota"/>
</dbReference>
<evidence type="ECO:0000313" key="2">
    <source>
        <dbReference type="Proteomes" id="UP000054408"/>
    </source>
</evidence>
<dbReference type="OrthoDB" id="448550at2759"/>
<dbReference type="Proteomes" id="UP000054408">
    <property type="component" value="Unassembled WGS sequence"/>
</dbReference>
<gene>
    <name evidence="1" type="ORF">AMSG_03786</name>
</gene>
<organism evidence="1 2">
    <name type="scientific">Thecamonas trahens ATCC 50062</name>
    <dbReference type="NCBI Taxonomy" id="461836"/>
    <lineage>
        <taxon>Eukaryota</taxon>
        <taxon>Apusozoa</taxon>
        <taxon>Apusomonadida</taxon>
        <taxon>Apusomonadidae</taxon>
        <taxon>Thecamonas</taxon>
    </lineage>
</organism>
<evidence type="ECO:0000313" key="1">
    <source>
        <dbReference type="EMBL" id="KNC47352.1"/>
    </source>
</evidence>
<proteinExistence type="predicted"/>
<dbReference type="AlphaFoldDB" id="A0A0L0D4R0"/>
<dbReference type="EMBL" id="GL349446">
    <property type="protein sequence ID" value="KNC47352.1"/>
    <property type="molecule type" value="Genomic_DNA"/>
</dbReference>